<gene>
    <name evidence="1" type="ORF">F511_46116</name>
</gene>
<name>A0A2Z6ZUT7_9LAMI</name>
<dbReference type="EMBL" id="KV087165">
    <property type="protein sequence ID" value="KZT76859.1"/>
    <property type="molecule type" value="Genomic_DNA"/>
</dbReference>
<sequence>MVARRVAPLHATLVDDGRSCLMRGTAAGRRWCALVAHAPRRSLRALACGVARCRRVFRGGGSAIAGRRSGESPAMS</sequence>
<protein>
    <submittedName>
        <fullName evidence="1">Uncharacterized protein</fullName>
    </submittedName>
</protein>
<evidence type="ECO:0000313" key="1">
    <source>
        <dbReference type="EMBL" id="KZT76859.1"/>
    </source>
</evidence>
<accession>A0A2Z6ZUT7</accession>
<proteinExistence type="predicted"/>
<dbReference type="Proteomes" id="UP000250235">
    <property type="component" value="Unassembled WGS sequence"/>
</dbReference>
<dbReference type="AlphaFoldDB" id="A0A2Z6ZUT7"/>
<keyword evidence="2" id="KW-1185">Reference proteome</keyword>
<organism evidence="1 2">
    <name type="scientific">Dorcoceras hygrometricum</name>
    <dbReference type="NCBI Taxonomy" id="472368"/>
    <lineage>
        <taxon>Eukaryota</taxon>
        <taxon>Viridiplantae</taxon>
        <taxon>Streptophyta</taxon>
        <taxon>Embryophyta</taxon>
        <taxon>Tracheophyta</taxon>
        <taxon>Spermatophyta</taxon>
        <taxon>Magnoliopsida</taxon>
        <taxon>eudicotyledons</taxon>
        <taxon>Gunneridae</taxon>
        <taxon>Pentapetalae</taxon>
        <taxon>asterids</taxon>
        <taxon>lamiids</taxon>
        <taxon>Lamiales</taxon>
        <taxon>Gesneriaceae</taxon>
        <taxon>Didymocarpoideae</taxon>
        <taxon>Trichosporeae</taxon>
        <taxon>Loxocarpinae</taxon>
        <taxon>Dorcoceras</taxon>
    </lineage>
</organism>
<evidence type="ECO:0000313" key="2">
    <source>
        <dbReference type="Proteomes" id="UP000250235"/>
    </source>
</evidence>
<reference evidence="1 2" key="1">
    <citation type="journal article" date="2015" name="Proc. Natl. Acad. Sci. U.S.A.">
        <title>The resurrection genome of Boea hygrometrica: A blueprint for survival of dehydration.</title>
        <authorList>
            <person name="Xiao L."/>
            <person name="Yang G."/>
            <person name="Zhang L."/>
            <person name="Yang X."/>
            <person name="Zhao S."/>
            <person name="Ji Z."/>
            <person name="Zhou Q."/>
            <person name="Hu M."/>
            <person name="Wang Y."/>
            <person name="Chen M."/>
            <person name="Xu Y."/>
            <person name="Jin H."/>
            <person name="Xiao X."/>
            <person name="Hu G."/>
            <person name="Bao F."/>
            <person name="Hu Y."/>
            <person name="Wan P."/>
            <person name="Li L."/>
            <person name="Deng X."/>
            <person name="Kuang T."/>
            <person name="Xiang C."/>
            <person name="Zhu J.K."/>
            <person name="Oliver M.J."/>
            <person name="He Y."/>
        </authorList>
    </citation>
    <scope>NUCLEOTIDE SEQUENCE [LARGE SCALE GENOMIC DNA]</scope>
    <source>
        <strain evidence="2">cv. XS01</strain>
    </source>
</reference>